<evidence type="ECO:0000259" key="1">
    <source>
        <dbReference type="Pfam" id="PF00814"/>
    </source>
</evidence>
<dbReference type="EMBL" id="RSCO01000021">
    <property type="protein sequence ID" value="RYM95192.1"/>
    <property type="molecule type" value="Genomic_DNA"/>
</dbReference>
<dbReference type="SUPFAM" id="SSF53067">
    <property type="entry name" value="Actin-like ATPase domain"/>
    <property type="match status" value="1"/>
</dbReference>
<sequence>MNTLVIDTSFGSTVGITGHEPICEQDSRTHVEKLQHDIAQVCAEAKIQPHDIERIVVGIGPAPFTGLRAGIVAAKAIAYATGAQLLGQDSLSGQAAMMQAAYNGDPNLLNTAIFGNWNTPANAGTALHLTLSVNDARRKQLYYTLLANTNADTKDERIQLDMNIGTPSNIAAKVSAAVATIQQRHPDQPVAVDIVGHGASKYEQIWSEQPWHGITLDHSLLDTGAWGVKTFAALAEHDTEADANPRPIEPLYLRRPDVSVPNPLKHVLNHEGAHRNEANA</sequence>
<dbReference type="RefSeq" id="WP_004218034.1">
    <property type="nucleotide sequence ID" value="NZ_CAKMAC010000001.1"/>
</dbReference>
<feature type="domain" description="Gcp-like" evidence="1">
    <location>
        <begin position="25"/>
        <end position="106"/>
    </location>
</feature>
<dbReference type="AlphaFoldDB" id="A0A315S0F0"/>
<comment type="caution">
    <text evidence="2">The sequence shown here is derived from an EMBL/GenBank/DDBJ whole genome shotgun (WGS) entry which is preliminary data.</text>
</comment>
<dbReference type="OMA" id="ARHDQVY"/>
<dbReference type="InterPro" id="IPR000905">
    <property type="entry name" value="Gcp-like_dom"/>
</dbReference>
<gene>
    <name evidence="2" type="ORF">PG2011B_0799</name>
</gene>
<dbReference type="InterPro" id="IPR043129">
    <property type="entry name" value="ATPase_NBD"/>
</dbReference>
<organism evidence="2 3">
    <name type="scientific">Bifidobacterium animalis subsp. lactis</name>
    <name type="common">Bifidobacterium lactis</name>
    <dbReference type="NCBI Taxonomy" id="302911"/>
    <lineage>
        <taxon>Bacteria</taxon>
        <taxon>Bacillati</taxon>
        <taxon>Actinomycetota</taxon>
        <taxon>Actinomycetes</taxon>
        <taxon>Bifidobacteriales</taxon>
        <taxon>Bifidobacteriaceae</taxon>
        <taxon>Bifidobacterium</taxon>
    </lineage>
</organism>
<reference evidence="2 3" key="1">
    <citation type="journal article" date="2019" name="Appl. Environ. Microbiol.">
        <title>Dissecting the evolutionary development of the Bifidobacterium animalis species through comparative genomics analyses.</title>
        <authorList>
            <person name="Lugli G.A."/>
            <person name="Mancino W."/>
            <person name="Milani C."/>
            <person name="Duranti S."/>
            <person name="Mancabelli L."/>
            <person name="Napoli S."/>
            <person name="Mangifesta M."/>
            <person name="Viappiani A."/>
            <person name="Anzalone R."/>
            <person name="Longhi G."/>
            <person name="van Sinderen D."/>
            <person name="Ventura M."/>
            <person name="Turroni F."/>
        </authorList>
    </citation>
    <scope>NUCLEOTIDE SEQUENCE [LARGE SCALE GENOMIC DNA]</scope>
    <source>
        <strain evidence="2 3">2011B</strain>
    </source>
</reference>
<dbReference type="NCBIfam" id="TIGR03725">
    <property type="entry name" value="T6A_YeaZ"/>
    <property type="match status" value="1"/>
</dbReference>
<dbReference type="GO" id="GO:0002949">
    <property type="term" value="P:tRNA threonylcarbamoyladenosine modification"/>
    <property type="evidence" value="ECO:0007669"/>
    <property type="project" value="InterPro"/>
</dbReference>
<accession>A0A315S0F0</accession>
<dbReference type="Proteomes" id="UP000293613">
    <property type="component" value="Unassembled WGS sequence"/>
</dbReference>
<evidence type="ECO:0000313" key="2">
    <source>
        <dbReference type="EMBL" id="RYM95192.1"/>
    </source>
</evidence>
<dbReference type="InterPro" id="IPR022496">
    <property type="entry name" value="T6A_TsaB"/>
</dbReference>
<dbReference type="GeneID" id="29696458"/>
<name>A0A315S0F0_BIFAN</name>
<dbReference type="Gene3D" id="3.30.420.40">
    <property type="match status" value="1"/>
</dbReference>
<protein>
    <submittedName>
        <fullName evidence="2">tRNA threonylcarbamoyladenosine biosynthesis protein TsaB</fullName>
    </submittedName>
</protein>
<dbReference type="Pfam" id="PF00814">
    <property type="entry name" value="TsaD"/>
    <property type="match status" value="1"/>
</dbReference>
<evidence type="ECO:0000313" key="3">
    <source>
        <dbReference type="Proteomes" id="UP000293613"/>
    </source>
</evidence>
<proteinExistence type="predicted"/>